<name>A0A1Q9JID8_9FIRM</name>
<dbReference type="SUPFAM" id="SSF75005">
    <property type="entry name" value="Arabinanase/levansucrase/invertase"/>
    <property type="match status" value="1"/>
</dbReference>
<dbReference type="InterPro" id="IPR013148">
    <property type="entry name" value="Glyco_hydro_32_N"/>
</dbReference>
<evidence type="ECO:0000256" key="2">
    <source>
        <dbReference type="ARBA" id="ARBA00012758"/>
    </source>
</evidence>
<evidence type="ECO:0000256" key="3">
    <source>
        <dbReference type="ARBA" id="ARBA00022801"/>
    </source>
</evidence>
<gene>
    <name evidence="8" type="ORF">BHK98_07405</name>
</gene>
<protein>
    <recommendedName>
        <fullName evidence="2">beta-fructofuranosidase</fullName>
        <ecNumber evidence="2">3.2.1.26</ecNumber>
    </recommendedName>
</protein>
<feature type="domain" description="Glycosyl hydrolase family 32 N-terminal" evidence="6">
    <location>
        <begin position="28"/>
        <end position="336"/>
    </location>
</feature>
<sequence length="493" mass="56563">MSQALNEARHYEEEAELQIDEQERPAFHLSPRIGWMNDPNGFSCYGGKYHLFYQYYPYSSHWGPMHWGHAVSGDMIRWTYLPAALAPDEPYDRDGCFSGSAVSMRDEKQLLMYTGAVFETEFGGASVQTQNLAVGDGLDYVKYKGNPVLTAADLPKGGSPYDFRDPKMWREEDGSYGVVIACRNEGGYTQVVLFRSEDGLRWNFDTVLAENHDRIGRMWECPDFFRLDGKYVLLVSAMDMLPSGREYHSGNSCVYFVGEYDRETGIFTEECDHAADYGIDFYAAQTTLTPDGRRVMIGWMQNPDTTSLRTVTHPVFGQMSIPRELSVRDGVLYQTPVRELSAYRRDPVVRENVRLDDADLSIHGISGRLVDLEVEIRAQDPVEGYREFRCRFACDERFYTEFCFRPDDSVISIDRKFSGQRRAIIRHREAGIRHENGRLCFRMILDRYSAEVFVNGGEKVMTVTLETPREAEGISFHVKGKAILNIKKYRLEI</sequence>
<evidence type="ECO:0000259" key="6">
    <source>
        <dbReference type="Pfam" id="PF00251"/>
    </source>
</evidence>
<dbReference type="STRING" id="1261640.BHK98_07405"/>
<dbReference type="SUPFAM" id="SSF49899">
    <property type="entry name" value="Concanavalin A-like lectins/glucanases"/>
    <property type="match status" value="1"/>
</dbReference>
<accession>A0A1Q9JID8</accession>
<dbReference type="Gene3D" id="2.115.10.20">
    <property type="entry name" value="Glycosyl hydrolase domain, family 43"/>
    <property type="match status" value="1"/>
</dbReference>
<dbReference type="Pfam" id="PF00251">
    <property type="entry name" value="Glyco_hydro_32N"/>
    <property type="match status" value="1"/>
</dbReference>
<evidence type="ECO:0000256" key="4">
    <source>
        <dbReference type="ARBA" id="ARBA00023295"/>
    </source>
</evidence>
<dbReference type="SMART" id="SM00640">
    <property type="entry name" value="Glyco_32"/>
    <property type="match status" value="1"/>
</dbReference>
<dbReference type="InterPro" id="IPR013189">
    <property type="entry name" value="Glyco_hydro_32_C"/>
</dbReference>
<dbReference type="PROSITE" id="PS00609">
    <property type="entry name" value="GLYCOSYL_HYDROL_F32"/>
    <property type="match status" value="1"/>
</dbReference>
<dbReference type="CDD" id="cd08996">
    <property type="entry name" value="GH32_FFase"/>
    <property type="match status" value="1"/>
</dbReference>
<comment type="caution">
    <text evidence="8">The sequence shown here is derived from an EMBL/GenBank/DDBJ whole genome shotgun (WGS) entry which is preliminary data.</text>
</comment>
<dbReference type="Pfam" id="PF08244">
    <property type="entry name" value="Glyco_hydro_32C"/>
    <property type="match status" value="1"/>
</dbReference>
<dbReference type="PANTHER" id="PTHR43101:SF1">
    <property type="entry name" value="BETA-FRUCTOSIDASE"/>
    <property type="match status" value="1"/>
</dbReference>
<dbReference type="GO" id="GO:0005975">
    <property type="term" value="P:carbohydrate metabolic process"/>
    <property type="evidence" value="ECO:0007669"/>
    <property type="project" value="InterPro"/>
</dbReference>
<dbReference type="EMBL" id="MJIE01000001">
    <property type="protein sequence ID" value="OLR55901.1"/>
    <property type="molecule type" value="Genomic_DNA"/>
</dbReference>
<evidence type="ECO:0000256" key="1">
    <source>
        <dbReference type="ARBA" id="ARBA00009902"/>
    </source>
</evidence>
<dbReference type="InterPro" id="IPR013320">
    <property type="entry name" value="ConA-like_dom_sf"/>
</dbReference>
<organism evidence="8 9">
    <name type="scientific">Hornefia porci</name>
    <dbReference type="NCBI Taxonomy" id="2652292"/>
    <lineage>
        <taxon>Bacteria</taxon>
        <taxon>Bacillati</taxon>
        <taxon>Bacillota</taxon>
        <taxon>Clostridia</taxon>
        <taxon>Peptostreptococcales</taxon>
        <taxon>Anaerovoracaceae</taxon>
        <taxon>Hornefia</taxon>
    </lineage>
</organism>
<keyword evidence="3 5" id="KW-0378">Hydrolase</keyword>
<keyword evidence="4 5" id="KW-0326">Glycosidase</keyword>
<proteinExistence type="inferred from homology"/>
<dbReference type="InterPro" id="IPR023296">
    <property type="entry name" value="Glyco_hydro_beta-prop_sf"/>
</dbReference>
<evidence type="ECO:0000313" key="8">
    <source>
        <dbReference type="EMBL" id="OLR55901.1"/>
    </source>
</evidence>
<dbReference type="PANTHER" id="PTHR43101">
    <property type="entry name" value="BETA-FRUCTOSIDASE"/>
    <property type="match status" value="1"/>
</dbReference>
<dbReference type="InterPro" id="IPR051214">
    <property type="entry name" value="GH32_Enzymes"/>
</dbReference>
<evidence type="ECO:0000256" key="5">
    <source>
        <dbReference type="RuleBase" id="RU362110"/>
    </source>
</evidence>
<dbReference type="Proteomes" id="UP000187404">
    <property type="component" value="Unassembled WGS sequence"/>
</dbReference>
<evidence type="ECO:0000313" key="9">
    <source>
        <dbReference type="Proteomes" id="UP000187404"/>
    </source>
</evidence>
<dbReference type="RefSeq" id="WP_075712986.1">
    <property type="nucleotide sequence ID" value="NZ_MJIE01000001.1"/>
</dbReference>
<keyword evidence="9" id="KW-1185">Reference proteome</keyword>
<dbReference type="GO" id="GO:0004564">
    <property type="term" value="F:beta-fructofuranosidase activity"/>
    <property type="evidence" value="ECO:0007669"/>
    <property type="project" value="UniProtKB-EC"/>
</dbReference>
<feature type="domain" description="Glycosyl hydrolase family 32 C-terminal" evidence="7">
    <location>
        <begin position="340"/>
        <end position="481"/>
    </location>
</feature>
<dbReference type="AlphaFoldDB" id="A0A1Q9JID8"/>
<dbReference type="InterPro" id="IPR001362">
    <property type="entry name" value="Glyco_hydro_32"/>
</dbReference>
<comment type="similarity">
    <text evidence="1 5">Belongs to the glycosyl hydrolase 32 family.</text>
</comment>
<evidence type="ECO:0000259" key="7">
    <source>
        <dbReference type="Pfam" id="PF08244"/>
    </source>
</evidence>
<dbReference type="OrthoDB" id="9759709at2"/>
<dbReference type="EC" id="3.2.1.26" evidence="2"/>
<dbReference type="Gene3D" id="2.60.120.560">
    <property type="entry name" value="Exo-inulinase, domain 1"/>
    <property type="match status" value="1"/>
</dbReference>
<dbReference type="InterPro" id="IPR018053">
    <property type="entry name" value="Glyco_hydro_32_AS"/>
</dbReference>
<reference evidence="8 9" key="1">
    <citation type="journal article" date="2016" name="Appl. Environ. Microbiol.">
        <title>Function and Phylogeny of Bacterial Butyryl Coenzyme A:Acetate Transferases and Their Diversity in the Proximal Colon of Swine.</title>
        <authorList>
            <person name="Trachsel J."/>
            <person name="Bayles D.O."/>
            <person name="Looft T."/>
            <person name="Levine U.Y."/>
            <person name="Allen H.K."/>
        </authorList>
    </citation>
    <scope>NUCLEOTIDE SEQUENCE [LARGE SCALE GENOMIC DNA]</scope>
    <source>
        <strain evidence="8 9">68-3-10</strain>
    </source>
</reference>